<feature type="region of interest" description="Disordered" evidence="1">
    <location>
        <begin position="132"/>
        <end position="161"/>
    </location>
</feature>
<keyword evidence="4" id="KW-1185">Reference proteome</keyword>
<gene>
    <name evidence="3" type="ORF">DVH02_03190</name>
</gene>
<evidence type="ECO:0000313" key="4">
    <source>
        <dbReference type="Proteomes" id="UP000253741"/>
    </source>
</evidence>
<dbReference type="AlphaFoldDB" id="A0A370BIG7"/>
<dbReference type="Pfam" id="PF06259">
    <property type="entry name" value="Abhydrolase_8"/>
    <property type="match status" value="1"/>
</dbReference>
<protein>
    <recommendedName>
        <fullName evidence="2">DUF1023 domain-containing protein</fullName>
    </recommendedName>
</protein>
<dbReference type="Proteomes" id="UP000253741">
    <property type="component" value="Unassembled WGS sequence"/>
</dbReference>
<feature type="region of interest" description="Disordered" evidence="1">
    <location>
        <begin position="22"/>
        <end position="57"/>
    </location>
</feature>
<feature type="compositionally biased region" description="Basic and acidic residues" evidence="1">
    <location>
        <begin position="47"/>
        <end position="56"/>
    </location>
</feature>
<feature type="compositionally biased region" description="Pro residues" evidence="1">
    <location>
        <begin position="149"/>
        <end position="161"/>
    </location>
</feature>
<name>A0A370BIG7_9ACTN</name>
<proteinExistence type="predicted"/>
<accession>A0A370BIG7</accession>
<evidence type="ECO:0000256" key="1">
    <source>
        <dbReference type="SAM" id="MobiDB-lite"/>
    </source>
</evidence>
<organism evidence="3 4">
    <name type="scientific">Streptomyces corynorhini</name>
    <dbReference type="NCBI Taxonomy" id="2282652"/>
    <lineage>
        <taxon>Bacteria</taxon>
        <taxon>Bacillati</taxon>
        <taxon>Actinomycetota</taxon>
        <taxon>Actinomycetes</taxon>
        <taxon>Kitasatosporales</taxon>
        <taxon>Streptomycetaceae</taxon>
        <taxon>Streptomyces</taxon>
    </lineage>
</organism>
<dbReference type="OrthoDB" id="5969911at2"/>
<evidence type="ECO:0000313" key="3">
    <source>
        <dbReference type="EMBL" id="RDG39563.1"/>
    </source>
</evidence>
<dbReference type="EMBL" id="QQNA01000018">
    <property type="protein sequence ID" value="RDG39563.1"/>
    <property type="molecule type" value="Genomic_DNA"/>
</dbReference>
<reference evidence="3 4" key="1">
    <citation type="submission" date="2018-07" db="EMBL/GenBank/DDBJ databases">
        <title>Streptomyces species from bats.</title>
        <authorList>
            <person name="Dunlap C."/>
        </authorList>
    </citation>
    <scope>NUCLEOTIDE SEQUENCE [LARGE SCALE GENOMIC DNA]</scope>
    <source>
        <strain evidence="3 4">AC230</strain>
    </source>
</reference>
<feature type="domain" description="DUF1023" evidence="2">
    <location>
        <begin position="330"/>
        <end position="497"/>
    </location>
</feature>
<dbReference type="InterPro" id="IPR010427">
    <property type="entry name" value="DUF1023"/>
</dbReference>
<comment type="caution">
    <text evidence="3">The sequence shown here is derived from an EMBL/GenBank/DDBJ whole genome shotgun (WGS) entry which is preliminary data.</text>
</comment>
<dbReference type="InterPro" id="IPR029058">
    <property type="entry name" value="AB_hydrolase_fold"/>
</dbReference>
<dbReference type="SUPFAM" id="SSF53474">
    <property type="entry name" value="alpha/beta-Hydrolases"/>
    <property type="match status" value="1"/>
</dbReference>
<evidence type="ECO:0000259" key="2">
    <source>
        <dbReference type="Pfam" id="PF06259"/>
    </source>
</evidence>
<sequence>MTGAALTWQQLRDLNLSEVEDAGDGWSEVSSRAGSDRDATDSAMSAKLRETQESESSRAALGRLERLSRNFQYVHAEAGLISTTLNGLTTELATPKKQLTQALQDAADLGFTVQQDGSVRYPAATTEGLLGAQDHLGGSANGTTRLPLDPRPSPAAPGPLSIPNPNAAEARAIADRVARAVGSAGEIDARYARALRKLKAAKGLDVTTATFADVARDTAAVRDTARRYLEQGIPENKSPAERKAWWDALSEEQQREYIDVAPDLVGYLDGIPAVARDEANRNYLPLLIDELEREGGGGAETKLAALRGIEQKLSEPTRPPMYLLGIGAEGNGRAIVSYGNPDTSRNVSAYVPGLSNRLDEEFVNGTMKRALDTAKGAKKYDESSAAIIWLGYDAPLSADVASESSAKKGAPLYNSFMSGLVATNEHKDSHFTAIGHSYGSLTVGTASQRDGGIPGVDDIILVGSPGTGVSKAEDLGVGEGHVFVGAAENDPVTHLPTKQEAGVGALAANFGLPPGPVTKGVGFQSEDLYFGKDPASKAFGATRFQVDNGPRPVFDLGGFDAHSQYFTPERDAISADNIARIVAGKAEGIKGEAWR</sequence>
<dbReference type="RefSeq" id="WP_114622125.1">
    <property type="nucleotide sequence ID" value="NZ_QQNA01000018.1"/>
</dbReference>